<dbReference type="Pfam" id="PF02525">
    <property type="entry name" value="Flavodoxin_2"/>
    <property type="match status" value="1"/>
</dbReference>
<name>A0A845L4H4_9FIRM</name>
<dbReference type="InterPro" id="IPR051545">
    <property type="entry name" value="NAD(P)H_dehydrogenase_qn"/>
</dbReference>
<reference evidence="4 5" key="1">
    <citation type="submission" date="2020-01" db="EMBL/GenBank/DDBJ databases">
        <title>Whole-genome sequence of Heliobacterium undosum DSM 13378.</title>
        <authorList>
            <person name="Kyndt J.A."/>
            <person name="Meyer T.E."/>
        </authorList>
    </citation>
    <scope>NUCLEOTIDE SEQUENCE [LARGE SCALE GENOMIC DNA]</scope>
    <source>
        <strain evidence="4 5">DSM 13378</strain>
    </source>
</reference>
<dbReference type="PANTHER" id="PTHR10204">
    <property type="entry name" value="NAD P H OXIDOREDUCTASE-RELATED"/>
    <property type="match status" value="1"/>
</dbReference>
<dbReference type="GO" id="GO:0005829">
    <property type="term" value="C:cytosol"/>
    <property type="evidence" value="ECO:0007669"/>
    <property type="project" value="TreeGrafter"/>
</dbReference>
<sequence>MKHLILFAHPNPKSFNTAILKTTVKVLEGKGHQVTVRNLYEMHFDPVLKGTDFEVFHSGKKPPDVEQEHDLIAAADGITMIYPIWWSGMPALLKGYIDRVFSYGFAYRYNDEGVPVGMLSGKKGLIINTLGSTTEYYDSIGMTEAVKKTTDTSIFGFCGMEPVGHLFFGAVPAVDDATRQGMQKTLTEKLDGLF</sequence>
<comment type="caution">
    <text evidence="4">The sequence shown here is derived from an EMBL/GenBank/DDBJ whole genome shotgun (WGS) entry which is preliminary data.</text>
</comment>
<keyword evidence="2" id="KW-0560">Oxidoreductase</keyword>
<dbReference type="EMBL" id="WXEY01000016">
    <property type="protein sequence ID" value="MZP30606.1"/>
    <property type="molecule type" value="Genomic_DNA"/>
</dbReference>
<dbReference type="PANTHER" id="PTHR10204:SF34">
    <property type="entry name" value="NAD(P)H DEHYDROGENASE [QUINONE] 1 ISOFORM 1"/>
    <property type="match status" value="1"/>
</dbReference>
<dbReference type="InterPro" id="IPR003680">
    <property type="entry name" value="Flavodoxin_fold"/>
</dbReference>
<dbReference type="Gene3D" id="3.40.50.360">
    <property type="match status" value="1"/>
</dbReference>
<dbReference type="OrthoDB" id="9805976at2"/>
<protein>
    <submittedName>
        <fullName evidence="4">Flavodoxin family protein</fullName>
    </submittedName>
</protein>
<dbReference type="SUPFAM" id="SSF52218">
    <property type="entry name" value="Flavoproteins"/>
    <property type="match status" value="1"/>
</dbReference>
<dbReference type="InterPro" id="IPR029039">
    <property type="entry name" value="Flavoprotein-like_sf"/>
</dbReference>
<comment type="similarity">
    <text evidence="1">Belongs to the NAD(P)H dehydrogenase (quinone) family.</text>
</comment>
<evidence type="ECO:0000313" key="4">
    <source>
        <dbReference type="EMBL" id="MZP30606.1"/>
    </source>
</evidence>
<dbReference type="GO" id="GO:0003955">
    <property type="term" value="F:NAD(P)H dehydrogenase (quinone) activity"/>
    <property type="evidence" value="ECO:0007669"/>
    <property type="project" value="TreeGrafter"/>
</dbReference>
<accession>A0A845L4H4</accession>
<proteinExistence type="inferred from homology"/>
<gene>
    <name evidence="4" type="ORF">GTO91_12870</name>
</gene>
<evidence type="ECO:0000256" key="1">
    <source>
        <dbReference type="ARBA" id="ARBA00006252"/>
    </source>
</evidence>
<evidence type="ECO:0000313" key="5">
    <source>
        <dbReference type="Proteomes" id="UP000463470"/>
    </source>
</evidence>
<keyword evidence="5" id="KW-1185">Reference proteome</keyword>
<dbReference type="Proteomes" id="UP000463470">
    <property type="component" value="Unassembled WGS sequence"/>
</dbReference>
<dbReference type="RefSeq" id="WP_161259132.1">
    <property type="nucleotide sequence ID" value="NZ_WXEY01000016.1"/>
</dbReference>
<evidence type="ECO:0000256" key="2">
    <source>
        <dbReference type="ARBA" id="ARBA00023002"/>
    </source>
</evidence>
<organism evidence="4 5">
    <name type="scientific">Heliomicrobium undosum</name>
    <dbReference type="NCBI Taxonomy" id="121734"/>
    <lineage>
        <taxon>Bacteria</taxon>
        <taxon>Bacillati</taxon>
        <taxon>Bacillota</taxon>
        <taxon>Clostridia</taxon>
        <taxon>Eubacteriales</taxon>
        <taxon>Heliobacteriaceae</taxon>
        <taxon>Heliomicrobium</taxon>
    </lineage>
</organism>
<dbReference type="AlphaFoldDB" id="A0A845L4H4"/>
<feature type="domain" description="Flavodoxin-like fold" evidence="3">
    <location>
        <begin position="1"/>
        <end position="187"/>
    </location>
</feature>
<evidence type="ECO:0000259" key="3">
    <source>
        <dbReference type="Pfam" id="PF02525"/>
    </source>
</evidence>